<dbReference type="EMBL" id="JAUSXK010000001">
    <property type="protein sequence ID" value="MDQ0645350.1"/>
    <property type="molecule type" value="Genomic_DNA"/>
</dbReference>
<evidence type="ECO:0000256" key="3">
    <source>
        <dbReference type="ARBA" id="ARBA00022679"/>
    </source>
</evidence>
<accession>A0ABU0PDE2</accession>
<proteinExistence type="predicted"/>
<dbReference type="GO" id="GO:0047228">
    <property type="term" value="F:1,2-diacylglycerol 3-glucosyltransferase activity"/>
    <property type="evidence" value="ECO:0007669"/>
    <property type="project" value="UniProtKB-EC"/>
</dbReference>
<sequence length="404" mass="44650">MHIAFFSDQHPATLGGLQVSLGLQRQHLEHRGHTVTVCAPKSKRTPSPRYARPDDVSVGSIQVGEHSFSLAGLRFDDAIDLAFARKPSVDCVHVQGDVWGAWNGYRFAARHDLPLVHTMHTNIEAGLPAILPFPRTVFRLLYAAQQRFLGAPTVRSIADYTRAFADRADLIIAPSTHFAERLHSYGIDEEIHVLPTGVDDALLSIVRNTPRSPRSRPVLLWPGRVSQEKRIVDFFEAFARAEVNADIHIYGAGNDLAHARRKTVELGIGSDVTFFGAVPHQNVLWAMRDADAVVQSSINYETQGLTVYEAVSVGTPVILRDRKIALDLPAQLRHTAADGSIDAFAAAIRTFVHDDPRARPRFAPSDEFAQSHLTLKAEALYLQAQVIHERRHAIGLTRGAQYAA</sequence>
<dbReference type="Pfam" id="PF13439">
    <property type="entry name" value="Glyco_transf_4"/>
    <property type="match status" value="1"/>
</dbReference>
<dbReference type="InterPro" id="IPR001296">
    <property type="entry name" value="Glyco_trans_1"/>
</dbReference>
<dbReference type="Pfam" id="PF00534">
    <property type="entry name" value="Glycos_transf_1"/>
    <property type="match status" value="1"/>
</dbReference>
<dbReference type="Proteomes" id="UP001239085">
    <property type="component" value="Unassembled WGS sequence"/>
</dbReference>
<feature type="domain" description="Glycosyl transferase family 1" evidence="4">
    <location>
        <begin position="211"/>
        <end position="357"/>
    </location>
</feature>
<comment type="caution">
    <text evidence="6">The sequence shown here is derived from an EMBL/GenBank/DDBJ whole genome shotgun (WGS) entry which is preliminary data.</text>
</comment>
<name>A0ABU0PDE2_9MICO</name>
<gene>
    <name evidence="6" type="ORF">QFZ46_003510</name>
</gene>
<keyword evidence="3 6" id="KW-0808">Transferase</keyword>
<evidence type="ECO:0000313" key="6">
    <source>
        <dbReference type="EMBL" id="MDQ0645350.1"/>
    </source>
</evidence>
<evidence type="ECO:0000259" key="5">
    <source>
        <dbReference type="Pfam" id="PF13439"/>
    </source>
</evidence>
<dbReference type="PANTHER" id="PTHR45947">
    <property type="entry name" value="SULFOQUINOVOSYL TRANSFERASE SQD2"/>
    <property type="match status" value="1"/>
</dbReference>
<protein>
    <recommendedName>
        <fullName evidence="1">D-inositol 3-phosphate glycosyltransferase</fullName>
    </recommendedName>
</protein>
<evidence type="ECO:0000256" key="1">
    <source>
        <dbReference type="ARBA" id="ARBA00021292"/>
    </source>
</evidence>
<evidence type="ECO:0000256" key="2">
    <source>
        <dbReference type="ARBA" id="ARBA00022676"/>
    </source>
</evidence>
<dbReference type="InterPro" id="IPR050194">
    <property type="entry name" value="Glycosyltransferase_grp1"/>
</dbReference>
<dbReference type="Gene3D" id="3.40.50.2000">
    <property type="entry name" value="Glycogen Phosphorylase B"/>
    <property type="match status" value="2"/>
</dbReference>
<dbReference type="InterPro" id="IPR028098">
    <property type="entry name" value="Glyco_trans_4-like_N"/>
</dbReference>
<keyword evidence="7" id="KW-1185">Reference proteome</keyword>
<keyword evidence="2 6" id="KW-0328">Glycosyltransferase</keyword>
<feature type="domain" description="Glycosyltransferase subfamily 4-like N-terminal" evidence="5">
    <location>
        <begin position="15"/>
        <end position="200"/>
    </location>
</feature>
<evidence type="ECO:0000313" key="7">
    <source>
        <dbReference type="Proteomes" id="UP001239085"/>
    </source>
</evidence>
<evidence type="ECO:0000259" key="4">
    <source>
        <dbReference type="Pfam" id="PF00534"/>
    </source>
</evidence>
<organism evidence="6 7">
    <name type="scientific">Microbacterium murale</name>
    <dbReference type="NCBI Taxonomy" id="1081040"/>
    <lineage>
        <taxon>Bacteria</taxon>
        <taxon>Bacillati</taxon>
        <taxon>Actinomycetota</taxon>
        <taxon>Actinomycetes</taxon>
        <taxon>Micrococcales</taxon>
        <taxon>Microbacteriaceae</taxon>
        <taxon>Microbacterium</taxon>
    </lineage>
</organism>
<dbReference type="PANTHER" id="PTHR45947:SF3">
    <property type="entry name" value="SULFOQUINOVOSYL TRANSFERASE SQD2"/>
    <property type="match status" value="1"/>
</dbReference>
<reference evidence="6 7" key="1">
    <citation type="submission" date="2023-07" db="EMBL/GenBank/DDBJ databases">
        <title>Comparative genomics of wheat-associated soil bacteria to identify genetic determinants of phenazine resistance.</title>
        <authorList>
            <person name="Mouncey N."/>
        </authorList>
    </citation>
    <scope>NUCLEOTIDE SEQUENCE [LARGE SCALE GENOMIC DNA]</scope>
    <source>
        <strain evidence="6 7">W2I7</strain>
    </source>
</reference>
<dbReference type="RefSeq" id="WP_307363550.1">
    <property type="nucleotide sequence ID" value="NZ_JAUSXK010000001.1"/>
</dbReference>
<dbReference type="SUPFAM" id="SSF53756">
    <property type="entry name" value="UDP-Glycosyltransferase/glycogen phosphorylase"/>
    <property type="match status" value="1"/>
</dbReference>